<organism evidence="1 2">
    <name type="scientific">Aspergillus brasiliensis (strain CBS 101740 / IMI 381727 / IBT 21946)</name>
    <dbReference type="NCBI Taxonomy" id="767769"/>
    <lineage>
        <taxon>Eukaryota</taxon>
        <taxon>Fungi</taxon>
        <taxon>Dikarya</taxon>
        <taxon>Ascomycota</taxon>
        <taxon>Pezizomycotina</taxon>
        <taxon>Eurotiomycetes</taxon>
        <taxon>Eurotiomycetidae</taxon>
        <taxon>Eurotiales</taxon>
        <taxon>Aspergillaceae</taxon>
        <taxon>Aspergillus</taxon>
        <taxon>Aspergillus subgen. Circumdati</taxon>
    </lineage>
</organism>
<dbReference type="OMA" id="AVICERY"/>
<dbReference type="GeneID" id="93578779"/>
<dbReference type="AlphaFoldDB" id="A0A1L9U2Z0"/>
<dbReference type="RefSeq" id="XP_067473287.1">
    <property type="nucleotide sequence ID" value="XM_067626291.1"/>
</dbReference>
<evidence type="ECO:0000313" key="1">
    <source>
        <dbReference type="EMBL" id="OJJ66037.1"/>
    </source>
</evidence>
<gene>
    <name evidence="1" type="ORF">ASPBRDRAFT_49252</name>
</gene>
<dbReference type="OrthoDB" id="4424523at2759"/>
<reference evidence="2" key="1">
    <citation type="journal article" date="2017" name="Genome Biol.">
        <title>Comparative genomics reveals high biological diversity and specific adaptations in the industrially and medically important fungal genus Aspergillus.</title>
        <authorList>
            <person name="de Vries R.P."/>
            <person name="Riley R."/>
            <person name="Wiebenga A."/>
            <person name="Aguilar-Osorio G."/>
            <person name="Amillis S."/>
            <person name="Uchima C.A."/>
            <person name="Anderluh G."/>
            <person name="Asadollahi M."/>
            <person name="Askin M."/>
            <person name="Barry K."/>
            <person name="Battaglia E."/>
            <person name="Bayram O."/>
            <person name="Benocci T."/>
            <person name="Braus-Stromeyer S.A."/>
            <person name="Caldana C."/>
            <person name="Canovas D."/>
            <person name="Cerqueira G.C."/>
            <person name="Chen F."/>
            <person name="Chen W."/>
            <person name="Choi C."/>
            <person name="Clum A."/>
            <person name="Dos Santos R.A."/>
            <person name="Damasio A.R."/>
            <person name="Diallinas G."/>
            <person name="Emri T."/>
            <person name="Fekete E."/>
            <person name="Flipphi M."/>
            <person name="Freyberg S."/>
            <person name="Gallo A."/>
            <person name="Gournas C."/>
            <person name="Habgood R."/>
            <person name="Hainaut M."/>
            <person name="Harispe M.L."/>
            <person name="Henrissat B."/>
            <person name="Hilden K.S."/>
            <person name="Hope R."/>
            <person name="Hossain A."/>
            <person name="Karabika E."/>
            <person name="Karaffa L."/>
            <person name="Karanyi Z."/>
            <person name="Krasevec N."/>
            <person name="Kuo A."/>
            <person name="Kusch H."/>
            <person name="LaButti K."/>
            <person name="Lagendijk E.L."/>
            <person name="Lapidus A."/>
            <person name="Levasseur A."/>
            <person name="Lindquist E."/>
            <person name="Lipzen A."/>
            <person name="Logrieco A.F."/>
            <person name="MacCabe A."/>
            <person name="Maekelae M.R."/>
            <person name="Malavazi I."/>
            <person name="Melin P."/>
            <person name="Meyer V."/>
            <person name="Mielnichuk N."/>
            <person name="Miskei M."/>
            <person name="Molnar A.P."/>
            <person name="Mule G."/>
            <person name="Ngan C.Y."/>
            <person name="Orejas M."/>
            <person name="Orosz E."/>
            <person name="Ouedraogo J.P."/>
            <person name="Overkamp K.M."/>
            <person name="Park H.-S."/>
            <person name="Perrone G."/>
            <person name="Piumi F."/>
            <person name="Punt P.J."/>
            <person name="Ram A.F."/>
            <person name="Ramon A."/>
            <person name="Rauscher S."/>
            <person name="Record E."/>
            <person name="Riano-Pachon D.M."/>
            <person name="Robert V."/>
            <person name="Roehrig J."/>
            <person name="Ruller R."/>
            <person name="Salamov A."/>
            <person name="Salih N.S."/>
            <person name="Samson R.A."/>
            <person name="Sandor E."/>
            <person name="Sanguinetti M."/>
            <person name="Schuetze T."/>
            <person name="Sepcic K."/>
            <person name="Shelest E."/>
            <person name="Sherlock G."/>
            <person name="Sophianopoulou V."/>
            <person name="Squina F.M."/>
            <person name="Sun H."/>
            <person name="Susca A."/>
            <person name="Todd R.B."/>
            <person name="Tsang A."/>
            <person name="Unkles S.E."/>
            <person name="van de Wiele N."/>
            <person name="van Rossen-Uffink D."/>
            <person name="Oliveira J.V."/>
            <person name="Vesth T.C."/>
            <person name="Visser J."/>
            <person name="Yu J.-H."/>
            <person name="Zhou M."/>
            <person name="Andersen M.R."/>
            <person name="Archer D.B."/>
            <person name="Baker S.E."/>
            <person name="Benoit I."/>
            <person name="Brakhage A.A."/>
            <person name="Braus G.H."/>
            <person name="Fischer R."/>
            <person name="Frisvad J.C."/>
            <person name="Goldman G.H."/>
            <person name="Houbraken J."/>
            <person name="Oakley B."/>
            <person name="Pocsi I."/>
            <person name="Scazzocchio C."/>
            <person name="Seiboth B."/>
            <person name="vanKuyk P.A."/>
            <person name="Wortman J."/>
            <person name="Dyer P.S."/>
            <person name="Grigoriev I.V."/>
        </authorList>
    </citation>
    <scope>NUCLEOTIDE SEQUENCE [LARGE SCALE GENOMIC DNA]</scope>
    <source>
        <strain evidence="2">CBS 101740 / IMI 381727 / IBT 21946</strain>
    </source>
</reference>
<keyword evidence="2" id="KW-1185">Reference proteome</keyword>
<dbReference type="STRING" id="767769.A0A1L9U2Z0"/>
<name>A0A1L9U2Z0_ASPBC</name>
<proteinExistence type="predicted"/>
<accession>A0A1L9U2Z0</accession>
<evidence type="ECO:0000313" key="2">
    <source>
        <dbReference type="Proteomes" id="UP000184499"/>
    </source>
</evidence>
<dbReference type="EMBL" id="KV878702">
    <property type="protein sequence ID" value="OJJ66037.1"/>
    <property type="molecule type" value="Genomic_DNA"/>
</dbReference>
<sequence length="310" mass="36054">MPSRIMDARLLLKRHIYLTSNTVNCIRSGTLPFFFRQLIWNGHRPSLHNTTPHLYMKNNRPLQVPTRLLSSSISRAMNDSHDSKRTPWLPFRWNHADLIEKNMLDAGFRTWGIVIYRCTYKSDSEWEDFMSRFLYQVRKSLESHDGLDLLDSFRPTVMDDKTQFDGLTPDSVRAHFNEWAPTACETEQGVPLADYRWHTTARYGLCIMVDEEALKSVLAIPLEELNALNDTGFVILVNGRHEVARASIEESDEKIEDDDFEPLNGCTWEDVGWMKVCYGEAEVYASAHLGQSFWWGYDYRRPPEIALRLV</sequence>
<dbReference type="Proteomes" id="UP000184499">
    <property type="component" value="Unassembled WGS sequence"/>
</dbReference>
<dbReference type="VEuPathDB" id="FungiDB:ASPBRDRAFT_49252"/>
<protein>
    <submittedName>
        <fullName evidence="1">Uncharacterized protein</fullName>
    </submittedName>
</protein>